<reference evidence="1" key="1">
    <citation type="submission" date="2022-09" db="EMBL/GenBank/DDBJ databases">
        <title>Genome analysis and characterization of larvicidal activity of Brevibacillus strains.</title>
        <authorList>
            <person name="Patrusheva E.V."/>
            <person name="Izotova A.O."/>
            <person name="Toshchakov S.V."/>
            <person name="Sineoky S.P."/>
        </authorList>
    </citation>
    <scope>NUCLEOTIDE SEQUENCE</scope>
    <source>
        <strain evidence="1">VKPM_B-13244</strain>
    </source>
</reference>
<comment type="caution">
    <text evidence="1">The sequence shown here is derived from an EMBL/GenBank/DDBJ whole genome shotgun (WGS) entry which is preliminary data.</text>
</comment>
<sequence length="68" mass="7688">MLQQPVAVTREMTDYQILSQDRQVQMTAYGADLKVIANFSKQDFTHEGKVIKAGSLIIIDGDKQIVYQ</sequence>
<protein>
    <submittedName>
        <fullName evidence="1">Uncharacterized protein</fullName>
    </submittedName>
</protein>
<accession>A0ABT4HYG3</accession>
<dbReference type="EMBL" id="JAPTNG010000007">
    <property type="protein sequence ID" value="MCZ0831275.1"/>
    <property type="molecule type" value="Genomic_DNA"/>
</dbReference>
<dbReference type="RefSeq" id="WP_258417343.1">
    <property type="nucleotide sequence ID" value="NZ_JAPTNG010000007.1"/>
</dbReference>
<evidence type="ECO:0000313" key="2">
    <source>
        <dbReference type="Proteomes" id="UP001067708"/>
    </source>
</evidence>
<dbReference type="Proteomes" id="UP001067708">
    <property type="component" value="Unassembled WGS sequence"/>
</dbReference>
<evidence type="ECO:0000313" key="1">
    <source>
        <dbReference type="EMBL" id="MCZ0831275.1"/>
    </source>
</evidence>
<organism evidence="1 2">
    <name type="scientific">Brevibacillus halotolerans</name>
    <dbReference type="NCBI Taxonomy" id="1507437"/>
    <lineage>
        <taxon>Bacteria</taxon>
        <taxon>Bacillati</taxon>
        <taxon>Bacillota</taxon>
        <taxon>Bacilli</taxon>
        <taxon>Bacillales</taxon>
        <taxon>Paenibacillaceae</taxon>
        <taxon>Brevibacillus</taxon>
    </lineage>
</organism>
<proteinExistence type="predicted"/>
<name>A0ABT4HYG3_9BACL</name>
<keyword evidence="2" id="KW-1185">Reference proteome</keyword>
<gene>
    <name evidence="1" type="ORF">O0535_10960</name>
</gene>